<dbReference type="Proteomes" id="UP000660380">
    <property type="component" value="Unassembled WGS sequence"/>
</dbReference>
<dbReference type="InterPro" id="IPR021492">
    <property type="entry name" value="DUF3146"/>
</dbReference>
<keyword evidence="2" id="KW-1185">Reference proteome</keyword>
<name>A0ABR8GNQ1_9CYAN</name>
<evidence type="ECO:0000313" key="1">
    <source>
        <dbReference type="EMBL" id="MBD2605051.1"/>
    </source>
</evidence>
<sequence>MSTKRLPESIAHVRVTRQSWQHGFLEGEVSVGEFEWQFQWHFRRGELSVKPNLGRALIKEPLGRFLEQRDYELEPGGDYAFTIRAEL</sequence>
<protein>
    <submittedName>
        <fullName evidence="1">DUF3146 family protein</fullName>
    </submittedName>
</protein>
<dbReference type="RefSeq" id="WP_029632468.1">
    <property type="nucleotide sequence ID" value="NZ_JACJTA010000018.1"/>
</dbReference>
<accession>A0ABR8GNQ1</accession>
<gene>
    <name evidence="1" type="ORF">H6G81_11040</name>
</gene>
<dbReference type="Pfam" id="PF11344">
    <property type="entry name" value="DUF3146"/>
    <property type="match status" value="1"/>
</dbReference>
<dbReference type="EMBL" id="JACJTA010000018">
    <property type="protein sequence ID" value="MBD2605051.1"/>
    <property type="molecule type" value="Genomic_DNA"/>
</dbReference>
<reference evidence="1 2" key="1">
    <citation type="journal article" date="2020" name="ISME J.">
        <title>Comparative genomics reveals insights into cyanobacterial evolution and habitat adaptation.</title>
        <authorList>
            <person name="Chen M.Y."/>
            <person name="Teng W.K."/>
            <person name="Zhao L."/>
            <person name="Hu C.X."/>
            <person name="Zhou Y.K."/>
            <person name="Han B.P."/>
            <person name="Song L.R."/>
            <person name="Shu W.S."/>
        </authorList>
    </citation>
    <scope>NUCLEOTIDE SEQUENCE [LARGE SCALE GENOMIC DNA]</scope>
    <source>
        <strain evidence="1 2">FACHB-248</strain>
    </source>
</reference>
<evidence type="ECO:0000313" key="2">
    <source>
        <dbReference type="Proteomes" id="UP000660380"/>
    </source>
</evidence>
<comment type="caution">
    <text evidence="1">The sequence shown here is derived from an EMBL/GenBank/DDBJ whole genome shotgun (WGS) entry which is preliminary data.</text>
</comment>
<proteinExistence type="predicted"/>
<organism evidence="1 2">
    <name type="scientific">Scytonema hofmannii FACHB-248</name>
    <dbReference type="NCBI Taxonomy" id="1842502"/>
    <lineage>
        <taxon>Bacteria</taxon>
        <taxon>Bacillati</taxon>
        <taxon>Cyanobacteriota</taxon>
        <taxon>Cyanophyceae</taxon>
        <taxon>Nostocales</taxon>
        <taxon>Scytonemataceae</taxon>
        <taxon>Scytonema</taxon>
    </lineage>
</organism>